<dbReference type="GO" id="GO:0005739">
    <property type="term" value="C:mitochondrion"/>
    <property type="evidence" value="ECO:0007669"/>
    <property type="project" value="TreeGrafter"/>
</dbReference>
<gene>
    <name evidence="8" type="ORF">G6F51_008659</name>
</gene>
<dbReference type="GO" id="GO:0070125">
    <property type="term" value="P:mitochondrial translational elongation"/>
    <property type="evidence" value="ECO:0007669"/>
    <property type="project" value="TreeGrafter"/>
</dbReference>
<evidence type="ECO:0000256" key="4">
    <source>
        <dbReference type="ARBA" id="ARBA00023128"/>
    </source>
</evidence>
<dbReference type="EMBL" id="JAANIT010001456">
    <property type="protein sequence ID" value="KAG1540215.1"/>
    <property type="molecule type" value="Genomic_DNA"/>
</dbReference>
<evidence type="ECO:0000256" key="2">
    <source>
        <dbReference type="ARBA" id="ARBA00022768"/>
    </source>
</evidence>
<keyword evidence="4" id="KW-0496">Mitochondrion</keyword>
<keyword evidence="5" id="KW-0342">GTP-binding</keyword>
<reference evidence="8" key="1">
    <citation type="journal article" date="2020" name="Microb. Genom.">
        <title>Genetic diversity of clinical and environmental Mucorales isolates obtained from an investigation of mucormycosis cases among solid organ transplant recipients.</title>
        <authorList>
            <person name="Nguyen M.H."/>
            <person name="Kaul D."/>
            <person name="Muto C."/>
            <person name="Cheng S.J."/>
            <person name="Richter R.A."/>
            <person name="Bruno V.M."/>
            <person name="Liu G."/>
            <person name="Beyhan S."/>
            <person name="Sundermann A.J."/>
            <person name="Mounaud S."/>
            <person name="Pasculle A.W."/>
            <person name="Nierman W.C."/>
            <person name="Driscoll E."/>
            <person name="Cumbie R."/>
            <person name="Clancy C.J."/>
            <person name="Dupont C.L."/>
        </authorList>
    </citation>
    <scope>NUCLEOTIDE SEQUENCE</scope>
    <source>
        <strain evidence="8">GL16</strain>
    </source>
</reference>
<dbReference type="InterPro" id="IPR050055">
    <property type="entry name" value="EF-Tu_GTPase"/>
</dbReference>
<evidence type="ECO:0000256" key="3">
    <source>
        <dbReference type="ARBA" id="ARBA00022917"/>
    </source>
</evidence>
<dbReference type="AlphaFoldDB" id="A0A9P6Y5W3"/>
<feature type="domain" description="Translation elongation factor EFTu/EF1A C-terminal" evidence="7">
    <location>
        <begin position="15"/>
        <end position="102"/>
    </location>
</feature>
<dbReference type="Gene3D" id="2.40.30.10">
    <property type="entry name" value="Translation factors"/>
    <property type="match status" value="1"/>
</dbReference>
<keyword evidence="2" id="KW-0251">Elongation factor</keyword>
<feature type="region of interest" description="Disordered" evidence="6">
    <location>
        <begin position="1"/>
        <end position="24"/>
    </location>
</feature>
<dbReference type="InterPro" id="IPR009001">
    <property type="entry name" value="Transl_elong_EF1A/Init_IF2_C"/>
</dbReference>
<dbReference type="PANTHER" id="PTHR43721">
    <property type="entry name" value="ELONGATION FACTOR TU-RELATED"/>
    <property type="match status" value="1"/>
</dbReference>
<dbReference type="InterPro" id="IPR004160">
    <property type="entry name" value="Transl_elong_EFTu/EF1A_C"/>
</dbReference>
<dbReference type="OrthoDB" id="2202324at2759"/>
<evidence type="ECO:0000256" key="6">
    <source>
        <dbReference type="SAM" id="MobiDB-lite"/>
    </source>
</evidence>
<name>A0A9P6Y5W3_RHIOR</name>
<protein>
    <recommendedName>
        <fullName evidence="7">Translation elongation factor EFTu/EF1A C-terminal domain-containing protein</fullName>
    </recommendedName>
</protein>
<dbReference type="PANTHER" id="PTHR43721:SF36">
    <property type="entry name" value="ELONGATION FACTOR TU, MITOCHONDRIAL"/>
    <property type="match status" value="1"/>
</dbReference>
<comment type="caution">
    <text evidence="8">The sequence shown here is derived from an EMBL/GenBank/DDBJ whole genome shotgun (WGS) entry which is preliminary data.</text>
</comment>
<dbReference type="Pfam" id="PF03143">
    <property type="entry name" value="GTP_EFTU_D3"/>
    <property type="match status" value="1"/>
</dbReference>
<dbReference type="FunFam" id="2.40.30.10:FF:000002">
    <property type="entry name" value="Elongation factor Tu"/>
    <property type="match status" value="1"/>
</dbReference>
<evidence type="ECO:0000259" key="7">
    <source>
        <dbReference type="Pfam" id="PF03143"/>
    </source>
</evidence>
<dbReference type="SUPFAM" id="SSF50465">
    <property type="entry name" value="EF-Tu/eEF-1alpha/eIF2-gamma C-terminal domain"/>
    <property type="match status" value="1"/>
</dbReference>
<keyword evidence="1" id="KW-0547">Nucleotide-binding</keyword>
<sequence length="104" mass="11621">MCTPPGNQPRRQRKSILTKEEGGHRTPFVNNYCPQIFIRTTDVTVSLTHPEGIEDPDDKFVMPGDNVEMQCELTHDVAPEDSQSFIIHEGDKTVGTGVVNKVIE</sequence>
<dbReference type="Proteomes" id="UP000717996">
    <property type="component" value="Unassembled WGS sequence"/>
</dbReference>
<evidence type="ECO:0000256" key="5">
    <source>
        <dbReference type="ARBA" id="ARBA00023134"/>
    </source>
</evidence>
<evidence type="ECO:0000313" key="9">
    <source>
        <dbReference type="Proteomes" id="UP000717996"/>
    </source>
</evidence>
<dbReference type="GO" id="GO:0005525">
    <property type="term" value="F:GTP binding"/>
    <property type="evidence" value="ECO:0007669"/>
    <property type="project" value="UniProtKB-KW"/>
</dbReference>
<organism evidence="8 9">
    <name type="scientific">Rhizopus oryzae</name>
    <name type="common">Mucormycosis agent</name>
    <name type="synonym">Rhizopus arrhizus var. delemar</name>
    <dbReference type="NCBI Taxonomy" id="64495"/>
    <lineage>
        <taxon>Eukaryota</taxon>
        <taxon>Fungi</taxon>
        <taxon>Fungi incertae sedis</taxon>
        <taxon>Mucoromycota</taxon>
        <taxon>Mucoromycotina</taxon>
        <taxon>Mucoromycetes</taxon>
        <taxon>Mucorales</taxon>
        <taxon>Mucorineae</taxon>
        <taxon>Rhizopodaceae</taxon>
        <taxon>Rhizopus</taxon>
    </lineage>
</organism>
<dbReference type="GO" id="GO:0003746">
    <property type="term" value="F:translation elongation factor activity"/>
    <property type="evidence" value="ECO:0007669"/>
    <property type="project" value="UniProtKB-KW"/>
</dbReference>
<accession>A0A9P6Y5W3</accession>
<proteinExistence type="predicted"/>
<evidence type="ECO:0000313" key="8">
    <source>
        <dbReference type="EMBL" id="KAG1540215.1"/>
    </source>
</evidence>
<keyword evidence="3" id="KW-0648">Protein biosynthesis</keyword>
<evidence type="ECO:0000256" key="1">
    <source>
        <dbReference type="ARBA" id="ARBA00022741"/>
    </source>
</evidence>